<sequence length="141" mass="14757">MTASTSAPTAAGPSAADQAAIAAVPARMIAAWAAHDADAFADLFVEDGTMILPGVYKKGRAQIREFMAAGYAGRYQGTQVTGQPIEIRPLAPGAVALLTQGGVLEPGETELSSQAAIRASWILVNQDGQWRLAVYQNCPRD</sequence>
<dbReference type="Pfam" id="PF14534">
    <property type="entry name" value="DUF4440"/>
    <property type="match status" value="1"/>
</dbReference>
<dbReference type="InterPro" id="IPR027843">
    <property type="entry name" value="DUF4440"/>
</dbReference>
<name>A0A495JET1_9ACTN</name>
<keyword evidence="3" id="KW-1185">Reference proteome</keyword>
<evidence type="ECO:0000313" key="3">
    <source>
        <dbReference type="Proteomes" id="UP000277671"/>
    </source>
</evidence>
<reference evidence="2 3" key="1">
    <citation type="submission" date="2018-10" db="EMBL/GenBank/DDBJ databases">
        <title>Sequencing the genomes of 1000 actinobacteria strains.</title>
        <authorList>
            <person name="Klenk H.-P."/>
        </authorList>
    </citation>
    <scope>NUCLEOTIDE SEQUENCE [LARGE SCALE GENOMIC DNA]</scope>
    <source>
        <strain evidence="2 3">DSM 45175</strain>
    </source>
</reference>
<dbReference type="Proteomes" id="UP000277671">
    <property type="component" value="Unassembled WGS sequence"/>
</dbReference>
<dbReference type="NCBIfam" id="TIGR02246">
    <property type="entry name" value="SgcJ/EcaC family oxidoreductase"/>
    <property type="match status" value="1"/>
</dbReference>
<dbReference type="EMBL" id="RBKT01000001">
    <property type="protein sequence ID" value="RKR86894.1"/>
    <property type="molecule type" value="Genomic_DNA"/>
</dbReference>
<dbReference type="Gene3D" id="3.10.450.50">
    <property type="match status" value="1"/>
</dbReference>
<feature type="domain" description="DUF4440" evidence="1">
    <location>
        <begin position="21"/>
        <end position="132"/>
    </location>
</feature>
<evidence type="ECO:0000313" key="2">
    <source>
        <dbReference type="EMBL" id="RKR86894.1"/>
    </source>
</evidence>
<evidence type="ECO:0000259" key="1">
    <source>
        <dbReference type="Pfam" id="PF14534"/>
    </source>
</evidence>
<comment type="caution">
    <text evidence="2">The sequence shown here is derived from an EMBL/GenBank/DDBJ whole genome shotgun (WGS) entry which is preliminary data.</text>
</comment>
<accession>A0A495JET1</accession>
<organism evidence="2 3">
    <name type="scientific">Micromonospora pisi</name>
    <dbReference type="NCBI Taxonomy" id="589240"/>
    <lineage>
        <taxon>Bacteria</taxon>
        <taxon>Bacillati</taxon>
        <taxon>Actinomycetota</taxon>
        <taxon>Actinomycetes</taxon>
        <taxon>Micromonosporales</taxon>
        <taxon>Micromonosporaceae</taxon>
        <taxon>Micromonospora</taxon>
    </lineage>
</organism>
<dbReference type="AlphaFoldDB" id="A0A495JET1"/>
<dbReference type="InterPro" id="IPR011944">
    <property type="entry name" value="Steroid_delta5-4_isomerase"/>
</dbReference>
<dbReference type="RefSeq" id="WP_121155269.1">
    <property type="nucleotide sequence ID" value="NZ_RBKT01000001.1"/>
</dbReference>
<dbReference type="SUPFAM" id="SSF54427">
    <property type="entry name" value="NTF2-like"/>
    <property type="match status" value="1"/>
</dbReference>
<dbReference type="OrthoDB" id="582586at2"/>
<dbReference type="InterPro" id="IPR032710">
    <property type="entry name" value="NTF2-like_dom_sf"/>
</dbReference>
<protein>
    <submittedName>
        <fullName evidence="2">Uncharacterized protein (TIGR02246 family)</fullName>
    </submittedName>
</protein>
<gene>
    <name evidence="2" type="ORF">BDK92_1163</name>
</gene>
<proteinExistence type="predicted"/>